<protein>
    <submittedName>
        <fullName evidence="2">Uncharacterized protein</fullName>
    </submittedName>
</protein>
<evidence type="ECO:0000313" key="3">
    <source>
        <dbReference type="Proteomes" id="UP000799538"/>
    </source>
</evidence>
<gene>
    <name evidence="2" type="ORF">BDZ85DRAFT_96219</name>
</gene>
<evidence type="ECO:0000256" key="1">
    <source>
        <dbReference type="SAM" id="MobiDB-lite"/>
    </source>
</evidence>
<dbReference type="Proteomes" id="UP000799538">
    <property type="component" value="Unassembled WGS sequence"/>
</dbReference>
<sequence>MMHVALRRHCEIVRPCVPLETGRKGDKLPTCAVRSLVHSFAPHVCPDRMPRHASPCSSALVTRMAFLPARTRRQRQRPLPRLPSLSPFSTGERAPSQKTLEEQKEGGGIVPTPEEWAAGRKGEKVGDYSTHYLGALIGWVGLLQMRSQICGLVV</sequence>
<feature type="region of interest" description="Disordered" evidence="1">
    <location>
        <begin position="72"/>
        <end position="121"/>
    </location>
</feature>
<dbReference type="AlphaFoldDB" id="A0A6A6GE75"/>
<reference evidence="3" key="1">
    <citation type="journal article" date="2020" name="Stud. Mycol.">
        <title>101 Dothideomycetes genomes: A test case for predicting lifestyles and emergence of pathogens.</title>
        <authorList>
            <person name="Haridas S."/>
            <person name="Albert R."/>
            <person name="Binder M."/>
            <person name="Bloem J."/>
            <person name="LaButti K."/>
            <person name="Salamov A."/>
            <person name="Andreopoulos B."/>
            <person name="Baker S."/>
            <person name="Barry K."/>
            <person name="Bills G."/>
            <person name="Bluhm B."/>
            <person name="Cannon C."/>
            <person name="Castanera R."/>
            <person name="Culley D."/>
            <person name="Daum C."/>
            <person name="Ezra D."/>
            <person name="Gonzalez J."/>
            <person name="Henrissat B."/>
            <person name="Kuo A."/>
            <person name="Liang C."/>
            <person name="Lipzen A."/>
            <person name="Lutzoni F."/>
            <person name="Magnuson J."/>
            <person name="Mondo S."/>
            <person name="Nolan M."/>
            <person name="Ohm R."/>
            <person name="Pangilinan J."/>
            <person name="Park H.-J."/>
            <person name="Ramirez L."/>
            <person name="Alfaro M."/>
            <person name="Sun H."/>
            <person name="Tritt A."/>
            <person name="Yoshinaga Y."/>
            <person name="Zwiers L.-H."/>
            <person name="Turgeon B."/>
            <person name="Goodwin S."/>
            <person name="Spatafora J."/>
            <person name="Crous P."/>
            <person name="Grigoriev I."/>
        </authorList>
    </citation>
    <scope>NUCLEOTIDE SEQUENCE [LARGE SCALE GENOMIC DNA]</scope>
    <source>
        <strain evidence="3">CECT 20119</strain>
    </source>
</reference>
<name>A0A6A6GE75_9PEZI</name>
<evidence type="ECO:0000313" key="2">
    <source>
        <dbReference type="EMBL" id="KAF2224025.1"/>
    </source>
</evidence>
<accession>A0A6A6GE75</accession>
<dbReference type="EMBL" id="ML992505">
    <property type="protein sequence ID" value="KAF2224025.1"/>
    <property type="molecule type" value="Genomic_DNA"/>
</dbReference>
<proteinExistence type="predicted"/>
<organism evidence="2 3">
    <name type="scientific">Elsinoe ampelina</name>
    <dbReference type="NCBI Taxonomy" id="302913"/>
    <lineage>
        <taxon>Eukaryota</taxon>
        <taxon>Fungi</taxon>
        <taxon>Dikarya</taxon>
        <taxon>Ascomycota</taxon>
        <taxon>Pezizomycotina</taxon>
        <taxon>Dothideomycetes</taxon>
        <taxon>Dothideomycetidae</taxon>
        <taxon>Myriangiales</taxon>
        <taxon>Elsinoaceae</taxon>
        <taxon>Elsinoe</taxon>
    </lineage>
</organism>
<keyword evidence="3" id="KW-1185">Reference proteome</keyword>